<sequence>MSINRRLFLRNTVAAGAAVAVSAPPVAAASQDPWEKARRLAIELSDALAECDGGTCYAQVLPAGSSQVTAIFGKLSDLPSMMPPRERAEHLLEQTRLALEEHTGAKWDNHIDVGSGIALTSQVVA</sequence>
<evidence type="ECO:0000313" key="3">
    <source>
        <dbReference type="Proteomes" id="UP000240653"/>
    </source>
</evidence>
<dbReference type="EMBL" id="PXYL01000014">
    <property type="protein sequence ID" value="PSJ57405.1"/>
    <property type="molecule type" value="Genomic_DNA"/>
</dbReference>
<evidence type="ECO:0008006" key="4">
    <source>
        <dbReference type="Google" id="ProtNLM"/>
    </source>
</evidence>
<evidence type="ECO:0000256" key="1">
    <source>
        <dbReference type="SAM" id="SignalP"/>
    </source>
</evidence>
<keyword evidence="3" id="KW-1185">Reference proteome</keyword>
<dbReference type="AlphaFoldDB" id="A0A2P7S4L8"/>
<keyword evidence="1" id="KW-0732">Signal</keyword>
<dbReference type="PROSITE" id="PS51318">
    <property type="entry name" value="TAT"/>
    <property type="match status" value="1"/>
</dbReference>
<organism evidence="2 3">
    <name type="scientific">Pseudaminobacter soli</name>
    <name type="common">ex Li et al. 2025</name>
    <dbReference type="NCBI Taxonomy" id="1295366"/>
    <lineage>
        <taxon>Bacteria</taxon>
        <taxon>Pseudomonadati</taxon>
        <taxon>Pseudomonadota</taxon>
        <taxon>Alphaproteobacteria</taxon>
        <taxon>Hyphomicrobiales</taxon>
        <taxon>Phyllobacteriaceae</taxon>
        <taxon>Pseudaminobacter</taxon>
    </lineage>
</organism>
<reference evidence="2 3" key="1">
    <citation type="submission" date="2018-03" db="EMBL/GenBank/DDBJ databases">
        <title>The draft genome of Mesorhizobium soli JCM 19897.</title>
        <authorList>
            <person name="Li L."/>
            <person name="Liu L."/>
            <person name="Liang L."/>
            <person name="Wang T."/>
            <person name="Zhang X."/>
        </authorList>
    </citation>
    <scope>NUCLEOTIDE SEQUENCE [LARGE SCALE GENOMIC DNA]</scope>
    <source>
        <strain evidence="2 3">JCM 19897</strain>
    </source>
</reference>
<accession>A0A2P7S4L8</accession>
<proteinExistence type="predicted"/>
<comment type="caution">
    <text evidence="2">The sequence shown here is derived from an EMBL/GenBank/DDBJ whole genome shotgun (WGS) entry which is preliminary data.</text>
</comment>
<gene>
    <name evidence="2" type="ORF">C7I85_22740</name>
</gene>
<dbReference type="InterPro" id="IPR006311">
    <property type="entry name" value="TAT_signal"/>
</dbReference>
<dbReference type="OrthoDB" id="8119356at2"/>
<dbReference type="Proteomes" id="UP000240653">
    <property type="component" value="Unassembled WGS sequence"/>
</dbReference>
<name>A0A2P7S4L8_9HYPH</name>
<evidence type="ECO:0000313" key="2">
    <source>
        <dbReference type="EMBL" id="PSJ57405.1"/>
    </source>
</evidence>
<dbReference type="RefSeq" id="WP_106726307.1">
    <property type="nucleotide sequence ID" value="NZ_PXYL01000014.1"/>
</dbReference>
<protein>
    <recommendedName>
        <fullName evidence="4">Twin-arginine translocation signal domain-containing protein</fullName>
    </recommendedName>
</protein>
<feature type="signal peptide" evidence="1">
    <location>
        <begin position="1"/>
        <end position="28"/>
    </location>
</feature>
<feature type="chain" id="PRO_5015154773" description="Twin-arginine translocation signal domain-containing protein" evidence="1">
    <location>
        <begin position="29"/>
        <end position="125"/>
    </location>
</feature>